<keyword evidence="1" id="KW-1133">Transmembrane helix</keyword>
<evidence type="ECO:0000256" key="1">
    <source>
        <dbReference type="SAM" id="Phobius"/>
    </source>
</evidence>
<dbReference type="RefSeq" id="WP_143916440.1">
    <property type="nucleotide sequence ID" value="NZ_CANMIK010000019.1"/>
</dbReference>
<gene>
    <name evidence="2" type="ORF">FOF46_10565</name>
</gene>
<evidence type="ECO:0000313" key="3">
    <source>
        <dbReference type="Proteomes" id="UP000318833"/>
    </source>
</evidence>
<proteinExistence type="predicted"/>
<sequence length="105" mass="11746">MRIIQPINKKALAIATISFLLGTILLLFYLISQSSIVADIGFFYVIIATILNSITFIGLITNAMINYQYYRENLTTILLVILNIPVTLGYITIAINNPLQNFFAS</sequence>
<feature type="transmembrane region" description="Helical" evidence="1">
    <location>
        <begin position="77"/>
        <end position="95"/>
    </location>
</feature>
<keyword evidence="3" id="KW-1185">Reference proteome</keyword>
<dbReference type="OrthoDB" id="1163977at2"/>
<feature type="transmembrane region" description="Helical" evidence="1">
    <location>
        <begin position="43"/>
        <end position="65"/>
    </location>
</feature>
<keyword evidence="1" id="KW-0472">Membrane</keyword>
<dbReference type="Proteomes" id="UP000318833">
    <property type="component" value="Unassembled WGS sequence"/>
</dbReference>
<accession>A0A554VLA5</accession>
<feature type="transmembrane region" description="Helical" evidence="1">
    <location>
        <begin position="12"/>
        <end position="31"/>
    </location>
</feature>
<name>A0A554VLA5_9FLAO</name>
<dbReference type="AlphaFoldDB" id="A0A554VLA5"/>
<evidence type="ECO:0000313" key="2">
    <source>
        <dbReference type="EMBL" id="TSE08905.1"/>
    </source>
</evidence>
<keyword evidence="1" id="KW-0812">Transmembrane</keyword>
<protein>
    <submittedName>
        <fullName evidence="2">Uncharacterized protein</fullName>
    </submittedName>
</protein>
<reference evidence="2 3" key="1">
    <citation type="submission" date="2019-07" db="EMBL/GenBank/DDBJ databases">
        <title>The draft genome sequence of Aquimarina algiphila M91.</title>
        <authorList>
            <person name="Meng X."/>
        </authorList>
    </citation>
    <scope>NUCLEOTIDE SEQUENCE [LARGE SCALE GENOMIC DNA]</scope>
    <source>
        <strain evidence="2 3">M91</strain>
    </source>
</reference>
<organism evidence="2 3">
    <name type="scientific">Aquimarina algiphila</name>
    <dbReference type="NCBI Taxonomy" id="2047982"/>
    <lineage>
        <taxon>Bacteria</taxon>
        <taxon>Pseudomonadati</taxon>
        <taxon>Bacteroidota</taxon>
        <taxon>Flavobacteriia</taxon>
        <taxon>Flavobacteriales</taxon>
        <taxon>Flavobacteriaceae</taxon>
        <taxon>Aquimarina</taxon>
    </lineage>
</organism>
<dbReference type="EMBL" id="VLNR01000018">
    <property type="protein sequence ID" value="TSE08905.1"/>
    <property type="molecule type" value="Genomic_DNA"/>
</dbReference>
<comment type="caution">
    <text evidence="2">The sequence shown here is derived from an EMBL/GenBank/DDBJ whole genome shotgun (WGS) entry which is preliminary data.</text>
</comment>